<evidence type="ECO:0000256" key="1">
    <source>
        <dbReference type="ARBA" id="ARBA00025788"/>
    </source>
</evidence>
<sequence>MSTESSSAIYRNQVDLLDFIDWTGVECLNQKPNHSIVNALKQILSGAMTVKLFANKEHMGFSNVNDFPPSDTVVFSPDNLKSRDNRHERVEEDRGPQPLKN</sequence>
<feature type="compositionally biased region" description="Basic and acidic residues" evidence="2">
    <location>
        <begin position="80"/>
        <end position="95"/>
    </location>
</feature>
<dbReference type="Proteomes" id="UP000631114">
    <property type="component" value="Unassembled WGS sequence"/>
</dbReference>
<gene>
    <name evidence="4" type="ORF">IFM89_013740</name>
</gene>
<accession>A0A835HSG9</accession>
<name>A0A835HSG9_9MAGN</name>
<dbReference type="InterPro" id="IPR008979">
    <property type="entry name" value="Galactose-bd-like_sf"/>
</dbReference>
<evidence type="ECO:0000313" key="4">
    <source>
        <dbReference type="EMBL" id="KAF9605070.1"/>
    </source>
</evidence>
<feature type="domain" description="PITH" evidence="3">
    <location>
        <begin position="5"/>
        <end position="101"/>
    </location>
</feature>
<comment type="caution">
    <text evidence="4">The sequence shown here is derived from an EMBL/GenBank/DDBJ whole genome shotgun (WGS) entry which is preliminary data.</text>
</comment>
<dbReference type="InterPro" id="IPR037047">
    <property type="entry name" value="PITH_dom_sf"/>
</dbReference>
<dbReference type="OrthoDB" id="2635at2759"/>
<dbReference type="InterPro" id="IPR010400">
    <property type="entry name" value="PITH_dom"/>
</dbReference>
<dbReference type="PANTHER" id="PTHR12175">
    <property type="entry name" value="AD039 HT014 THIOREDOXIN FAMILY TRP26"/>
    <property type="match status" value="1"/>
</dbReference>
<protein>
    <recommendedName>
        <fullName evidence="3">PITH domain-containing protein</fullName>
    </recommendedName>
</protein>
<keyword evidence="5" id="KW-1185">Reference proteome</keyword>
<dbReference type="AlphaFoldDB" id="A0A835HSG9"/>
<organism evidence="4 5">
    <name type="scientific">Coptis chinensis</name>
    <dbReference type="NCBI Taxonomy" id="261450"/>
    <lineage>
        <taxon>Eukaryota</taxon>
        <taxon>Viridiplantae</taxon>
        <taxon>Streptophyta</taxon>
        <taxon>Embryophyta</taxon>
        <taxon>Tracheophyta</taxon>
        <taxon>Spermatophyta</taxon>
        <taxon>Magnoliopsida</taxon>
        <taxon>Ranunculales</taxon>
        <taxon>Ranunculaceae</taxon>
        <taxon>Coptidoideae</taxon>
        <taxon>Coptis</taxon>
    </lineage>
</organism>
<dbReference type="EMBL" id="JADFTS010000005">
    <property type="protein sequence ID" value="KAF9605070.1"/>
    <property type="molecule type" value="Genomic_DNA"/>
</dbReference>
<evidence type="ECO:0000256" key="2">
    <source>
        <dbReference type="SAM" id="MobiDB-lite"/>
    </source>
</evidence>
<evidence type="ECO:0000313" key="5">
    <source>
        <dbReference type="Proteomes" id="UP000631114"/>
    </source>
</evidence>
<dbReference type="GO" id="GO:0005737">
    <property type="term" value="C:cytoplasm"/>
    <property type="evidence" value="ECO:0007669"/>
    <property type="project" value="UniProtKB-ARBA"/>
</dbReference>
<dbReference type="InterPro" id="IPR045099">
    <property type="entry name" value="PITH1-like"/>
</dbReference>
<dbReference type="Gene3D" id="2.60.120.470">
    <property type="entry name" value="PITH domain"/>
    <property type="match status" value="2"/>
</dbReference>
<dbReference type="PROSITE" id="PS51532">
    <property type="entry name" value="PITH"/>
    <property type="match status" value="1"/>
</dbReference>
<feature type="region of interest" description="Disordered" evidence="2">
    <location>
        <begin position="61"/>
        <end position="101"/>
    </location>
</feature>
<comment type="similarity">
    <text evidence="1">Belongs to the PITHD1 family.</text>
</comment>
<proteinExistence type="inferred from homology"/>
<dbReference type="SUPFAM" id="SSF49785">
    <property type="entry name" value="Galactose-binding domain-like"/>
    <property type="match status" value="1"/>
</dbReference>
<dbReference type="PANTHER" id="PTHR12175:SF5">
    <property type="entry name" value="OS03G0795500 PROTEIN"/>
    <property type="match status" value="1"/>
</dbReference>
<reference evidence="4 5" key="1">
    <citation type="submission" date="2020-10" db="EMBL/GenBank/DDBJ databases">
        <title>The Coptis chinensis genome and diversification of protoberbering-type alkaloids.</title>
        <authorList>
            <person name="Wang B."/>
            <person name="Shu S."/>
            <person name="Song C."/>
            <person name="Liu Y."/>
        </authorList>
    </citation>
    <scope>NUCLEOTIDE SEQUENCE [LARGE SCALE GENOMIC DNA]</scope>
    <source>
        <strain evidence="4">HL-2020</strain>
        <tissue evidence="4">Leaf</tissue>
    </source>
</reference>
<evidence type="ECO:0000259" key="3">
    <source>
        <dbReference type="PROSITE" id="PS51532"/>
    </source>
</evidence>